<dbReference type="PRINTS" id="PR00732">
    <property type="entry name" value="GLHYDRLASE4"/>
</dbReference>
<evidence type="ECO:0000256" key="11">
    <source>
        <dbReference type="RuleBase" id="RU361152"/>
    </source>
</evidence>
<comment type="similarity">
    <text evidence="1 11">Belongs to the glycosyl hydrolase 4 family.</text>
</comment>
<dbReference type="GO" id="GO:0004553">
    <property type="term" value="F:hydrolase activity, hydrolyzing O-glycosyl compounds"/>
    <property type="evidence" value="ECO:0007669"/>
    <property type="project" value="InterPro"/>
</dbReference>
<dbReference type="Gene3D" id="3.90.110.10">
    <property type="entry name" value="Lactate dehydrogenase/glycoside hydrolase, family 4, C-terminal"/>
    <property type="match status" value="1"/>
</dbReference>
<dbReference type="GO" id="GO:0005975">
    <property type="term" value="P:carbohydrate metabolic process"/>
    <property type="evidence" value="ECO:0007669"/>
    <property type="project" value="InterPro"/>
</dbReference>
<keyword evidence="2 9" id="KW-0479">Metal-binding</keyword>
<evidence type="ECO:0000256" key="3">
    <source>
        <dbReference type="ARBA" id="ARBA00022801"/>
    </source>
</evidence>
<keyword evidence="9" id="KW-0408">Iron</keyword>
<keyword evidence="6 11" id="KW-0326">Glycosidase</keyword>
<feature type="binding site" evidence="8">
    <location>
        <position position="143"/>
    </location>
    <ligand>
        <name>substrate</name>
    </ligand>
</feature>
<evidence type="ECO:0000256" key="9">
    <source>
        <dbReference type="PIRSR" id="PIRSR601088-3"/>
    </source>
</evidence>
<evidence type="ECO:0000256" key="2">
    <source>
        <dbReference type="ARBA" id="ARBA00022723"/>
    </source>
</evidence>
<dbReference type="GO" id="GO:0046872">
    <property type="term" value="F:metal ion binding"/>
    <property type="evidence" value="ECO:0007669"/>
    <property type="project" value="UniProtKB-KW"/>
</dbReference>
<dbReference type="EMBL" id="PVUE01000001">
    <property type="protein sequence ID" value="PRZ44339.1"/>
    <property type="molecule type" value="Genomic_DNA"/>
</dbReference>
<organism evidence="13 14">
    <name type="scientific">Antricoccus suffuscus</name>
    <dbReference type="NCBI Taxonomy" id="1629062"/>
    <lineage>
        <taxon>Bacteria</taxon>
        <taxon>Bacillati</taxon>
        <taxon>Actinomycetota</taxon>
        <taxon>Actinomycetes</taxon>
        <taxon>Geodermatophilales</taxon>
        <taxon>Antricoccaceae</taxon>
        <taxon>Antricoccus</taxon>
    </lineage>
</organism>
<evidence type="ECO:0000313" key="14">
    <source>
        <dbReference type="Proteomes" id="UP000237752"/>
    </source>
</evidence>
<dbReference type="Proteomes" id="UP000237752">
    <property type="component" value="Unassembled WGS sequence"/>
</dbReference>
<evidence type="ECO:0000313" key="13">
    <source>
        <dbReference type="EMBL" id="PRZ44339.1"/>
    </source>
</evidence>
<evidence type="ECO:0000259" key="12">
    <source>
        <dbReference type="Pfam" id="PF11975"/>
    </source>
</evidence>
<feature type="active site" description="Proton acceptor" evidence="7">
    <location>
        <position position="244"/>
    </location>
</feature>
<accession>A0A2T1A6W3</accession>
<evidence type="ECO:0000256" key="4">
    <source>
        <dbReference type="ARBA" id="ARBA00023027"/>
    </source>
</evidence>
<evidence type="ECO:0000256" key="6">
    <source>
        <dbReference type="ARBA" id="ARBA00023295"/>
    </source>
</evidence>
<evidence type="ECO:0000256" key="10">
    <source>
        <dbReference type="PIRSR" id="PIRSR601088-4"/>
    </source>
</evidence>
<dbReference type="SUPFAM" id="SSF56327">
    <property type="entry name" value="LDH C-terminal domain-like"/>
    <property type="match status" value="1"/>
</dbReference>
<gene>
    <name evidence="13" type="ORF">CLV47_101465</name>
</gene>
<protein>
    <submittedName>
        <fullName evidence="13">6-phospho-beta-glucosidase</fullName>
    </submittedName>
</protein>
<comment type="cofactor">
    <cofactor evidence="11">
        <name>NAD(+)</name>
        <dbReference type="ChEBI" id="CHEBI:57540"/>
    </cofactor>
    <text evidence="11">Binds 1 NAD(+) per subunit.</text>
</comment>
<dbReference type="SUPFAM" id="SSF51735">
    <property type="entry name" value="NAD(P)-binding Rossmann-fold domains"/>
    <property type="match status" value="1"/>
</dbReference>
<feature type="active site" description="Proton donor" evidence="7">
    <location>
        <position position="165"/>
    </location>
</feature>
<evidence type="ECO:0000256" key="1">
    <source>
        <dbReference type="ARBA" id="ARBA00010141"/>
    </source>
</evidence>
<sequence length="445" mass="47726">MQLTIIGGGGFRTPLVYRALLDDPTRLIDRVVLVDTDVRRLGVIESVLAGFAHGRPWSPRVVATTDLRSGLAGAAFVFSAIRPGGPEGREYDENIPLRHGVLGQETVGIGGILFALRSIPAMLDIARAVVDVAPEAWLINFTNPAGMVTEALHSVLGDRVIGICDSPASLVRRVGRALNIPVGQEKFDYVGLNHLGWLRSIRHDSGPDLLPALLADKPSLESFEEGQLFGSQLLRSLGCIPNEYLHYFYYAADVLASVSGTTSRASYLRAQQSDFYAAARANSSPASVWQSAVDERNRTYMAVSREAAGADERHPDDVEGGGYEQIALAVMRAIATNGDETLILNVRNAGAVPDLDNDAVVEIPTVVGKSGPIALPVGVLSDHQVGLMREIKAVERATIDAATTGSLGSAYAALAMHPLNGSFARATRILDEWLPHFPDVTVRLH</sequence>
<reference evidence="13 14" key="1">
    <citation type="submission" date="2018-03" db="EMBL/GenBank/DDBJ databases">
        <title>Genomic Encyclopedia of Archaeal and Bacterial Type Strains, Phase II (KMG-II): from individual species to whole genera.</title>
        <authorList>
            <person name="Goeker M."/>
        </authorList>
    </citation>
    <scope>NUCLEOTIDE SEQUENCE [LARGE SCALE GENOMIC DNA]</scope>
    <source>
        <strain evidence="13 14">DSM 100065</strain>
    </source>
</reference>
<keyword evidence="3 11" id="KW-0378">Hydrolase</keyword>
<evidence type="ECO:0000256" key="7">
    <source>
        <dbReference type="PIRSR" id="PIRSR601088-1"/>
    </source>
</evidence>
<dbReference type="Pfam" id="PF11975">
    <property type="entry name" value="Glyco_hydro_4C"/>
    <property type="match status" value="1"/>
</dbReference>
<dbReference type="OrthoDB" id="9767022at2"/>
<feature type="binding site" evidence="9">
    <location>
        <position position="194"/>
    </location>
    <ligand>
        <name>Mn(2+)</name>
        <dbReference type="ChEBI" id="CHEBI:29035"/>
    </ligand>
</feature>
<dbReference type="Gene3D" id="3.40.50.720">
    <property type="entry name" value="NAD(P)-binding Rossmann-like Domain"/>
    <property type="match status" value="1"/>
</dbReference>
<evidence type="ECO:0000256" key="5">
    <source>
        <dbReference type="ARBA" id="ARBA00023211"/>
    </source>
</evidence>
<keyword evidence="9" id="KW-0533">Nickel</keyword>
<dbReference type="InterPro" id="IPR001088">
    <property type="entry name" value="Glyco_hydro_4"/>
</dbReference>
<dbReference type="PROSITE" id="PS01324">
    <property type="entry name" value="GLYCOSYL_HYDROL_F4"/>
    <property type="match status" value="1"/>
</dbReference>
<keyword evidence="14" id="KW-1185">Reference proteome</keyword>
<evidence type="ECO:0000256" key="8">
    <source>
        <dbReference type="PIRSR" id="PIRSR601088-2"/>
    </source>
</evidence>
<dbReference type="Pfam" id="PF02056">
    <property type="entry name" value="Glyco_hydro_4"/>
    <property type="match status" value="1"/>
</dbReference>
<comment type="caution">
    <text evidence="13">The sequence shown here is derived from an EMBL/GenBank/DDBJ whole genome shotgun (WGS) entry which is preliminary data.</text>
</comment>
<dbReference type="AlphaFoldDB" id="A0A2T1A6W3"/>
<keyword evidence="4 11" id="KW-0520">NAD</keyword>
<dbReference type="GO" id="GO:0016616">
    <property type="term" value="F:oxidoreductase activity, acting on the CH-OH group of donors, NAD or NADP as acceptor"/>
    <property type="evidence" value="ECO:0007669"/>
    <property type="project" value="InterPro"/>
</dbReference>
<keyword evidence="9" id="KW-0170">Cobalt</keyword>
<feature type="domain" description="Glycosyl hydrolase family 4 C-terminal" evidence="12">
    <location>
        <begin position="189"/>
        <end position="419"/>
    </location>
</feature>
<dbReference type="PANTHER" id="PTHR32092:SF5">
    <property type="entry name" value="6-PHOSPHO-BETA-GLUCOSIDASE"/>
    <property type="match status" value="1"/>
</dbReference>
<dbReference type="InterPro" id="IPR036291">
    <property type="entry name" value="NAD(P)-bd_dom_sf"/>
</dbReference>
<feature type="site" description="Increases basicity of active site Tyr" evidence="10">
    <location>
        <position position="105"/>
    </location>
</feature>
<feature type="binding site" evidence="9">
    <location>
        <position position="164"/>
    </location>
    <ligand>
        <name>Mn(2+)</name>
        <dbReference type="ChEBI" id="CHEBI:29035"/>
    </ligand>
</feature>
<dbReference type="RefSeq" id="WP_106347360.1">
    <property type="nucleotide sequence ID" value="NZ_PVUE01000001.1"/>
</dbReference>
<dbReference type="PANTHER" id="PTHR32092">
    <property type="entry name" value="6-PHOSPHO-BETA-GLUCOSIDASE-RELATED"/>
    <property type="match status" value="1"/>
</dbReference>
<dbReference type="InterPro" id="IPR022616">
    <property type="entry name" value="Glyco_hydro_4_C"/>
</dbReference>
<dbReference type="InterPro" id="IPR019802">
    <property type="entry name" value="GlycHydrolase_4_CS"/>
</dbReference>
<proteinExistence type="inferred from homology"/>
<feature type="binding site" evidence="8">
    <location>
        <position position="89"/>
    </location>
    <ligand>
        <name>substrate</name>
    </ligand>
</feature>
<dbReference type="InterPro" id="IPR015955">
    <property type="entry name" value="Lactate_DH/Glyco_Ohase_4_C"/>
</dbReference>
<name>A0A2T1A6W3_9ACTN</name>
<keyword evidence="5 9" id="KW-0464">Manganese</keyword>